<accession>A0A8H3FHF4</accession>
<keyword evidence="2" id="KW-1185">Reference proteome</keyword>
<organism evidence="1 2">
    <name type="scientific">Gomphillus americanus</name>
    <dbReference type="NCBI Taxonomy" id="1940652"/>
    <lineage>
        <taxon>Eukaryota</taxon>
        <taxon>Fungi</taxon>
        <taxon>Dikarya</taxon>
        <taxon>Ascomycota</taxon>
        <taxon>Pezizomycotina</taxon>
        <taxon>Lecanoromycetes</taxon>
        <taxon>OSLEUM clade</taxon>
        <taxon>Ostropomycetidae</taxon>
        <taxon>Ostropales</taxon>
        <taxon>Graphidaceae</taxon>
        <taxon>Gomphilloideae</taxon>
        <taxon>Gomphillus</taxon>
    </lineage>
</organism>
<dbReference type="EMBL" id="CAJPDQ010000020">
    <property type="protein sequence ID" value="CAF9923745.1"/>
    <property type="molecule type" value="Genomic_DNA"/>
</dbReference>
<sequence>MVTFDQDYENGRCCGPHLKMYRPEHISSLLSRGLPVSKKDLPKLCDGHRIVQIEIYDPYAWRGSVPAVYPKRESETETYLVPDDLKLSVLTRALVNTDTGEICYRPEDRQDESTGDETLWLEFD</sequence>
<gene>
    <name evidence="1" type="ORF">GOMPHAMPRED_003437</name>
</gene>
<name>A0A8H3FHF4_9LECA</name>
<dbReference type="AlphaFoldDB" id="A0A8H3FHF4"/>
<reference evidence="1" key="1">
    <citation type="submission" date="2021-03" db="EMBL/GenBank/DDBJ databases">
        <authorList>
            <person name="Tagirdzhanova G."/>
        </authorList>
    </citation>
    <scope>NUCLEOTIDE SEQUENCE</scope>
</reference>
<protein>
    <submittedName>
        <fullName evidence="1">Uncharacterized protein</fullName>
    </submittedName>
</protein>
<proteinExistence type="predicted"/>
<evidence type="ECO:0000313" key="2">
    <source>
        <dbReference type="Proteomes" id="UP000664169"/>
    </source>
</evidence>
<dbReference type="Proteomes" id="UP000664169">
    <property type="component" value="Unassembled WGS sequence"/>
</dbReference>
<evidence type="ECO:0000313" key="1">
    <source>
        <dbReference type="EMBL" id="CAF9923745.1"/>
    </source>
</evidence>
<comment type="caution">
    <text evidence="1">The sequence shown here is derived from an EMBL/GenBank/DDBJ whole genome shotgun (WGS) entry which is preliminary data.</text>
</comment>